<gene>
    <name evidence="1" type="ORF">DFQ59_1197</name>
</gene>
<name>A0A369BK98_9GAMM</name>
<organism evidence="1 2">
    <name type="scientific">Thioalbus denitrificans</name>
    <dbReference type="NCBI Taxonomy" id="547122"/>
    <lineage>
        <taxon>Bacteria</taxon>
        <taxon>Pseudomonadati</taxon>
        <taxon>Pseudomonadota</taxon>
        <taxon>Gammaproteobacteria</taxon>
        <taxon>Chromatiales</taxon>
        <taxon>Ectothiorhodospiraceae</taxon>
        <taxon>Thioalbus</taxon>
    </lineage>
</organism>
<dbReference type="RefSeq" id="WP_114281338.1">
    <property type="nucleotide sequence ID" value="NZ_QPJY01000019.1"/>
</dbReference>
<dbReference type="Proteomes" id="UP000252707">
    <property type="component" value="Unassembled WGS sequence"/>
</dbReference>
<dbReference type="AlphaFoldDB" id="A0A369BK98"/>
<accession>A0A369BK98</accession>
<evidence type="ECO:0000313" key="2">
    <source>
        <dbReference type="Proteomes" id="UP000252707"/>
    </source>
</evidence>
<evidence type="ECO:0000313" key="1">
    <source>
        <dbReference type="EMBL" id="RCX21990.1"/>
    </source>
</evidence>
<proteinExistence type="predicted"/>
<dbReference type="EMBL" id="QPJY01000019">
    <property type="protein sequence ID" value="RCX21990.1"/>
    <property type="molecule type" value="Genomic_DNA"/>
</dbReference>
<keyword evidence="2" id="KW-1185">Reference proteome</keyword>
<comment type="caution">
    <text evidence="1">The sequence shown here is derived from an EMBL/GenBank/DDBJ whole genome shotgun (WGS) entry which is preliminary data.</text>
</comment>
<protein>
    <submittedName>
        <fullName evidence="1">Uncharacterized protein</fullName>
    </submittedName>
</protein>
<reference evidence="1 2" key="1">
    <citation type="submission" date="2018-07" db="EMBL/GenBank/DDBJ databases">
        <title>Genomic Encyclopedia of Type Strains, Phase IV (KMG-IV): sequencing the most valuable type-strain genomes for metagenomic binning, comparative biology and taxonomic classification.</title>
        <authorList>
            <person name="Goeker M."/>
        </authorList>
    </citation>
    <scope>NUCLEOTIDE SEQUENCE [LARGE SCALE GENOMIC DNA]</scope>
    <source>
        <strain evidence="1 2">DSM 26407</strain>
    </source>
</reference>
<sequence length="63" mass="7310">MAGGCRFLTVNLLARRGNDPLVRRIDLLREALRLVKRRHPFRIEGRVVPPDPMHCTWPPPNLD</sequence>